<reference evidence="1 2" key="1">
    <citation type="submission" date="2024-05" db="EMBL/GenBank/DDBJ databases">
        <title>Haplotype-resolved chromosome-level genome assembly of Huyou (Citrus changshanensis).</title>
        <authorList>
            <person name="Miao C."/>
            <person name="Chen W."/>
            <person name="Wu Y."/>
            <person name="Wang L."/>
            <person name="Zhao S."/>
            <person name="Grierson D."/>
            <person name="Xu C."/>
            <person name="Chen K."/>
        </authorList>
    </citation>
    <scope>NUCLEOTIDE SEQUENCE [LARGE SCALE GENOMIC DNA]</scope>
    <source>
        <strain evidence="1">01-14</strain>
        <tissue evidence="1">Leaf</tissue>
    </source>
</reference>
<evidence type="ECO:0000313" key="2">
    <source>
        <dbReference type="Proteomes" id="UP001428341"/>
    </source>
</evidence>
<keyword evidence="2" id="KW-1185">Reference proteome</keyword>
<dbReference type="EMBL" id="JBCGBO010000005">
    <property type="protein sequence ID" value="KAK9202104.1"/>
    <property type="molecule type" value="Genomic_DNA"/>
</dbReference>
<dbReference type="Proteomes" id="UP001428341">
    <property type="component" value="Unassembled WGS sequence"/>
</dbReference>
<organism evidence="1 2">
    <name type="scientific">Citrus x changshan-huyou</name>
    <dbReference type="NCBI Taxonomy" id="2935761"/>
    <lineage>
        <taxon>Eukaryota</taxon>
        <taxon>Viridiplantae</taxon>
        <taxon>Streptophyta</taxon>
        <taxon>Embryophyta</taxon>
        <taxon>Tracheophyta</taxon>
        <taxon>Spermatophyta</taxon>
        <taxon>Magnoliopsida</taxon>
        <taxon>eudicotyledons</taxon>
        <taxon>Gunneridae</taxon>
        <taxon>Pentapetalae</taxon>
        <taxon>rosids</taxon>
        <taxon>malvids</taxon>
        <taxon>Sapindales</taxon>
        <taxon>Rutaceae</taxon>
        <taxon>Aurantioideae</taxon>
        <taxon>Citrus</taxon>
    </lineage>
</organism>
<name>A0AAP0MB21_9ROSI</name>
<proteinExistence type="predicted"/>
<dbReference type="AlphaFoldDB" id="A0AAP0MB21"/>
<gene>
    <name evidence="1" type="ORF">WN944_017314</name>
</gene>
<comment type="caution">
    <text evidence="1">The sequence shown here is derived from an EMBL/GenBank/DDBJ whole genome shotgun (WGS) entry which is preliminary data.</text>
</comment>
<accession>A0AAP0MB21</accession>
<evidence type="ECO:0000313" key="1">
    <source>
        <dbReference type="EMBL" id="KAK9202104.1"/>
    </source>
</evidence>
<sequence length="110" mass="12048">MANKSFDSGSGSTAAFNMMVPSVSMTLMLFSSGMYVGGCSDIGKEITYAQVNSLEESIDEALVVDEFPINPSTCQVHPIHKSWHPIELKRAPERHRLQGQVSSIAIFEDI</sequence>
<protein>
    <submittedName>
        <fullName evidence="1">Uncharacterized protein</fullName>
    </submittedName>
</protein>